<comment type="caution">
    <text evidence="5">The sequence shown here is derived from an EMBL/GenBank/DDBJ whole genome shotgun (WGS) entry which is preliminary data.</text>
</comment>
<dbReference type="InterPro" id="IPR029058">
    <property type="entry name" value="AB_hydrolase_fold"/>
</dbReference>
<evidence type="ECO:0000256" key="1">
    <source>
        <dbReference type="ARBA" id="ARBA00008645"/>
    </source>
</evidence>
<dbReference type="InterPro" id="IPR049492">
    <property type="entry name" value="BD-FAE-like_dom"/>
</dbReference>
<dbReference type="Pfam" id="PF20434">
    <property type="entry name" value="BD-FAE"/>
    <property type="match status" value="1"/>
</dbReference>
<dbReference type="PANTHER" id="PTHR22946:SF9">
    <property type="entry name" value="POLYKETIDE TRANSFERASE AF380"/>
    <property type="match status" value="1"/>
</dbReference>
<dbReference type="AlphaFoldDB" id="A0A917CYQ4"/>
<evidence type="ECO:0000259" key="4">
    <source>
        <dbReference type="Pfam" id="PF20434"/>
    </source>
</evidence>
<keyword evidence="2" id="KW-0378">Hydrolase</keyword>
<evidence type="ECO:0000313" key="5">
    <source>
        <dbReference type="EMBL" id="GGG02448.1"/>
    </source>
</evidence>
<gene>
    <name evidence="5" type="ORF">GCM10007304_15550</name>
</gene>
<dbReference type="Gene3D" id="3.40.50.1820">
    <property type="entry name" value="alpha/beta hydrolase"/>
    <property type="match status" value="1"/>
</dbReference>
<accession>A0A917CYQ4</accession>
<evidence type="ECO:0000256" key="2">
    <source>
        <dbReference type="ARBA" id="ARBA00022801"/>
    </source>
</evidence>
<sequence>MSESYGDHPDQYGDLRTPPGEGPHPVAVLIHGGSWRSQYRSDMLNDTAEDLTARGFATWNVEYRCPDQHDWAATTSDVAAAISHVSSLPNVDLDRIAVIGHSAGGQLAMRAVADNPGDIAVAVTLAGVLDLIEADSRAVDDGSVSNALGGRYTDIPDVYHQSSPRQRLPMGVDLIVACATEDDLLPMSRDYAAAAARAGDSVDYIEGEGDHFAVVDPGTQIWKDIVGALDRRLRG</sequence>
<name>A0A917CYQ4_9NOCA</name>
<keyword evidence="6" id="KW-1185">Reference proteome</keyword>
<feature type="domain" description="BD-FAE-like" evidence="4">
    <location>
        <begin position="18"/>
        <end position="166"/>
    </location>
</feature>
<proteinExistence type="inferred from homology"/>
<organism evidence="5 6">
    <name type="scientific">Rhodococcoides trifolii</name>
    <dbReference type="NCBI Taxonomy" id="908250"/>
    <lineage>
        <taxon>Bacteria</taxon>
        <taxon>Bacillati</taxon>
        <taxon>Actinomycetota</taxon>
        <taxon>Actinomycetes</taxon>
        <taxon>Mycobacteriales</taxon>
        <taxon>Nocardiaceae</taxon>
        <taxon>Rhodococcoides</taxon>
    </lineage>
</organism>
<reference evidence="5" key="1">
    <citation type="journal article" date="2014" name="Int. J. Syst. Evol. Microbiol.">
        <title>Complete genome sequence of Corynebacterium casei LMG S-19264T (=DSM 44701T), isolated from a smear-ripened cheese.</title>
        <authorList>
            <consortium name="US DOE Joint Genome Institute (JGI-PGF)"/>
            <person name="Walter F."/>
            <person name="Albersmeier A."/>
            <person name="Kalinowski J."/>
            <person name="Ruckert C."/>
        </authorList>
    </citation>
    <scope>NUCLEOTIDE SEQUENCE</scope>
    <source>
        <strain evidence="5">CCM 7905</strain>
    </source>
</reference>
<evidence type="ECO:0000313" key="6">
    <source>
        <dbReference type="Proteomes" id="UP000654257"/>
    </source>
</evidence>
<dbReference type="GO" id="GO:0052689">
    <property type="term" value="F:carboxylic ester hydrolase activity"/>
    <property type="evidence" value="ECO:0007669"/>
    <property type="project" value="UniProtKB-ARBA"/>
</dbReference>
<reference evidence="5" key="2">
    <citation type="submission" date="2020-09" db="EMBL/GenBank/DDBJ databases">
        <authorList>
            <person name="Sun Q."/>
            <person name="Sedlacek I."/>
        </authorList>
    </citation>
    <scope>NUCLEOTIDE SEQUENCE</scope>
    <source>
        <strain evidence="5">CCM 7905</strain>
    </source>
</reference>
<feature type="region of interest" description="Disordered" evidence="3">
    <location>
        <begin position="1"/>
        <end position="24"/>
    </location>
</feature>
<dbReference type="RefSeq" id="WP_188544260.1">
    <property type="nucleotide sequence ID" value="NZ_BMCU01000002.1"/>
</dbReference>
<dbReference type="PANTHER" id="PTHR22946">
    <property type="entry name" value="DIENELACTONE HYDROLASE DOMAIN-CONTAINING PROTEIN-RELATED"/>
    <property type="match status" value="1"/>
</dbReference>
<comment type="similarity">
    <text evidence="1">Belongs to the AB hydrolase superfamily.</text>
</comment>
<protein>
    <recommendedName>
        <fullName evidence="4">BD-FAE-like domain-containing protein</fullName>
    </recommendedName>
</protein>
<feature type="compositionally biased region" description="Basic and acidic residues" evidence="3">
    <location>
        <begin position="1"/>
        <end position="13"/>
    </location>
</feature>
<dbReference type="SUPFAM" id="SSF53474">
    <property type="entry name" value="alpha/beta-Hydrolases"/>
    <property type="match status" value="1"/>
</dbReference>
<evidence type="ECO:0000256" key="3">
    <source>
        <dbReference type="SAM" id="MobiDB-lite"/>
    </source>
</evidence>
<dbReference type="Proteomes" id="UP000654257">
    <property type="component" value="Unassembled WGS sequence"/>
</dbReference>
<dbReference type="InterPro" id="IPR050261">
    <property type="entry name" value="FrsA_esterase"/>
</dbReference>
<dbReference type="EMBL" id="BMCU01000002">
    <property type="protein sequence ID" value="GGG02448.1"/>
    <property type="molecule type" value="Genomic_DNA"/>
</dbReference>